<protein>
    <submittedName>
        <fullName evidence="2">Uncharacterized protein</fullName>
    </submittedName>
</protein>
<accession>A0AAD4HCA4</accession>
<evidence type="ECO:0000313" key="3">
    <source>
        <dbReference type="Proteomes" id="UP001195769"/>
    </source>
</evidence>
<comment type="caution">
    <text evidence="2">The sequence shown here is derived from an EMBL/GenBank/DDBJ whole genome shotgun (WGS) entry which is preliminary data.</text>
</comment>
<dbReference type="GeneID" id="64663198"/>
<organism evidence="2 3">
    <name type="scientific">Suillus fuscotomentosus</name>
    <dbReference type="NCBI Taxonomy" id="1912939"/>
    <lineage>
        <taxon>Eukaryota</taxon>
        <taxon>Fungi</taxon>
        <taxon>Dikarya</taxon>
        <taxon>Basidiomycota</taxon>
        <taxon>Agaricomycotina</taxon>
        <taxon>Agaricomycetes</taxon>
        <taxon>Agaricomycetidae</taxon>
        <taxon>Boletales</taxon>
        <taxon>Suillineae</taxon>
        <taxon>Suillaceae</taxon>
        <taxon>Suillus</taxon>
    </lineage>
</organism>
<dbReference type="Proteomes" id="UP001195769">
    <property type="component" value="Unassembled WGS sequence"/>
</dbReference>
<dbReference type="RefSeq" id="XP_041216452.1">
    <property type="nucleotide sequence ID" value="XM_041368900.1"/>
</dbReference>
<feature type="compositionally biased region" description="Basic and acidic residues" evidence="1">
    <location>
        <begin position="196"/>
        <end position="212"/>
    </location>
</feature>
<feature type="region of interest" description="Disordered" evidence="1">
    <location>
        <begin position="196"/>
        <end position="219"/>
    </location>
</feature>
<dbReference type="AlphaFoldDB" id="A0AAD4HCA4"/>
<feature type="region of interest" description="Disordered" evidence="1">
    <location>
        <begin position="1"/>
        <end position="49"/>
    </location>
</feature>
<reference evidence="2" key="1">
    <citation type="journal article" date="2020" name="New Phytol.">
        <title>Comparative genomics reveals dynamic genome evolution in host specialist ectomycorrhizal fungi.</title>
        <authorList>
            <person name="Lofgren L.A."/>
            <person name="Nguyen N.H."/>
            <person name="Vilgalys R."/>
            <person name="Ruytinx J."/>
            <person name="Liao H.L."/>
            <person name="Branco S."/>
            <person name="Kuo A."/>
            <person name="LaButti K."/>
            <person name="Lipzen A."/>
            <person name="Andreopoulos W."/>
            <person name="Pangilinan J."/>
            <person name="Riley R."/>
            <person name="Hundley H."/>
            <person name="Na H."/>
            <person name="Barry K."/>
            <person name="Grigoriev I.V."/>
            <person name="Stajich J.E."/>
            <person name="Kennedy P.G."/>
        </authorList>
    </citation>
    <scope>NUCLEOTIDE SEQUENCE</scope>
    <source>
        <strain evidence="2">FC203</strain>
    </source>
</reference>
<gene>
    <name evidence="2" type="ORF">F5891DRAFT_1201532</name>
</gene>
<evidence type="ECO:0000313" key="2">
    <source>
        <dbReference type="EMBL" id="KAG1885866.1"/>
    </source>
</evidence>
<feature type="region of interest" description="Disordered" evidence="1">
    <location>
        <begin position="269"/>
        <end position="335"/>
    </location>
</feature>
<feature type="compositionally biased region" description="Polar residues" evidence="1">
    <location>
        <begin position="1"/>
        <end position="13"/>
    </location>
</feature>
<keyword evidence="3" id="KW-1185">Reference proteome</keyword>
<dbReference type="EMBL" id="JABBWK010000306">
    <property type="protein sequence ID" value="KAG1885866.1"/>
    <property type="molecule type" value="Genomic_DNA"/>
</dbReference>
<feature type="compositionally biased region" description="Low complexity" evidence="1">
    <location>
        <begin position="315"/>
        <end position="332"/>
    </location>
</feature>
<name>A0AAD4HCA4_9AGAM</name>
<proteinExistence type="predicted"/>
<evidence type="ECO:0000256" key="1">
    <source>
        <dbReference type="SAM" id="MobiDB-lite"/>
    </source>
</evidence>
<sequence length="351" mass="39822">MAKASKNTPAKSTSEGKKNSKITETGSKRGLKGRENSAREEDGDAVSLEPPEIEWTKELTFQMLTEITEDEDIKQGLFPLVLRDKGTPKQKEAWHTKIKNRLKRMTVNTLKYIEVMGATGAGIKKRSDVDKSRQNQFVIKWMEIEGACPYFFEMCELIARLTGGYASEEWDIERQTPECGNDSAKNVALVPSEDGKHVDGVQKRWGTENEKAPRKKKQKKDEFAEIVQAEEVTWQKEMDVAKARAEKDIMRAKIKLAKIELEREKLCDQRERRRDRAARKHPPTIHGHYREASHHSATPSFDFAFHDDIEPSFMGPGPSSSRASSADPFSDPISRSDASFQVEYILPAVPQ</sequence>